<reference evidence="1 2" key="1">
    <citation type="journal article" date="2011" name="PLoS Pathog.">
        <title>Dynamic evolution of pathogenicity revealed by sequencing and comparative genomics of 19 Pseudomonas syringae isolates.</title>
        <authorList>
            <person name="Baltrus D.A."/>
            <person name="Nishimura M.T."/>
            <person name="Romanchuk A."/>
            <person name="Chang J.H."/>
            <person name="Mukhtar M.S."/>
            <person name="Cherkis K."/>
            <person name="Roach J."/>
            <person name="Grant S.R."/>
            <person name="Jones C.D."/>
            <person name="Dangl J.L."/>
        </authorList>
    </citation>
    <scope>NUCLEOTIDE SEQUENCE [LARGE SCALE GENOMIC DNA]</scope>
    <source>
        <strain evidence="1 2">M301315</strain>
    </source>
</reference>
<accession>A0AAD0PUW1</accession>
<name>A0AAD0PUW1_PSEAV</name>
<evidence type="ECO:0000313" key="2">
    <source>
        <dbReference type="Proteomes" id="UP000006426"/>
    </source>
</evidence>
<sequence length="70" mass="7566">MTGPGDSAERLNRADTPLILVSTLRVVMHFVTRSVTQCMPTRSIGTIVSWICVLRRAQSIVTIAAGLISP</sequence>
<protein>
    <submittedName>
        <fullName evidence="1">Uncharacterized protein</fullName>
    </submittedName>
</protein>
<proteinExistence type="predicted"/>
<dbReference type="EMBL" id="CP031225">
    <property type="protein sequence ID" value="AXH58751.1"/>
    <property type="molecule type" value="Genomic_DNA"/>
</dbReference>
<evidence type="ECO:0000313" key="1">
    <source>
        <dbReference type="EMBL" id="AXH58751.1"/>
    </source>
</evidence>
<dbReference type="AlphaFoldDB" id="A0AAD0PUW1"/>
<gene>
    <name evidence="1" type="ORF">PLA107_028605</name>
</gene>
<dbReference type="Proteomes" id="UP000006426">
    <property type="component" value="Chromosome"/>
</dbReference>
<organism evidence="1 2">
    <name type="scientific">Pseudomonas amygdali pv. lachrymans str. M301315</name>
    <dbReference type="NCBI Taxonomy" id="629260"/>
    <lineage>
        <taxon>Bacteria</taxon>
        <taxon>Pseudomonadati</taxon>
        <taxon>Pseudomonadota</taxon>
        <taxon>Gammaproteobacteria</taxon>
        <taxon>Pseudomonadales</taxon>
        <taxon>Pseudomonadaceae</taxon>
        <taxon>Pseudomonas</taxon>
        <taxon>Pseudomonas amygdali</taxon>
    </lineage>
</organism>